<dbReference type="Pfam" id="PF11070">
    <property type="entry name" value="DUF2871"/>
    <property type="match status" value="1"/>
</dbReference>
<dbReference type="EMBL" id="JARPXM010000007">
    <property type="protein sequence ID" value="MDT2538314.1"/>
    <property type="molecule type" value="Genomic_DNA"/>
</dbReference>
<dbReference type="InterPro" id="IPR021299">
    <property type="entry name" value="DUF2871"/>
</dbReference>
<gene>
    <name evidence="2" type="ORF">P7D78_09270</name>
</gene>
<keyword evidence="1" id="KW-1133">Transmembrane helix</keyword>
<dbReference type="Proteomes" id="UP001249240">
    <property type="component" value="Unassembled WGS sequence"/>
</dbReference>
<dbReference type="InterPro" id="IPR036927">
    <property type="entry name" value="Cyt_c_oxase-like_su1_sf"/>
</dbReference>
<dbReference type="RefSeq" id="WP_010745692.1">
    <property type="nucleotide sequence ID" value="NZ_CABLCA010000045.1"/>
</dbReference>
<evidence type="ECO:0000313" key="3">
    <source>
        <dbReference type="Proteomes" id="UP001249240"/>
    </source>
</evidence>
<dbReference type="AlphaFoldDB" id="A0AAW8SX12"/>
<evidence type="ECO:0000256" key="1">
    <source>
        <dbReference type="SAM" id="Phobius"/>
    </source>
</evidence>
<accession>A0AAW8SX12</accession>
<sequence length="140" mass="15648">MKKVMNTANIYFATAMVGGVFYREFTKLNAFSGQTVLGVVHTHLLALEVAVFLFTAILFKVTNLENNRLFRRFFVLYNVSLPLMVTMMIVRGIVQVKELTISNGMNAIISGISGLTHIGVAIALFLFLRAIKKELMEGEK</sequence>
<feature type="transmembrane region" description="Helical" evidence="1">
    <location>
        <begin position="73"/>
        <end position="94"/>
    </location>
</feature>
<feature type="transmembrane region" description="Helical" evidence="1">
    <location>
        <begin position="106"/>
        <end position="128"/>
    </location>
</feature>
<keyword evidence="1" id="KW-0812">Transmembrane</keyword>
<reference evidence="2" key="1">
    <citation type="submission" date="2023-03" db="EMBL/GenBank/DDBJ databases">
        <authorList>
            <person name="Shen W."/>
            <person name="Cai J."/>
        </authorList>
    </citation>
    <scope>NUCLEOTIDE SEQUENCE</scope>
    <source>
        <strain evidence="2">B646-2</strain>
    </source>
</reference>
<comment type="caution">
    <text evidence="2">The sequence shown here is derived from an EMBL/GenBank/DDBJ whole genome shotgun (WGS) entry which is preliminary data.</text>
</comment>
<feature type="transmembrane region" description="Helical" evidence="1">
    <location>
        <begin position="43"/>
        <end position="61"/>
    </location>
</feature>
<name>A0AAW8SX12_9ENTE</name>
<feature type="transmembrane region" description="Helical" evidence="1">
    <location>
        <begin position="7"/>
        <end position="23"/>
    </location>
</feature>
<proteinExistence type="predicted"/>
<protein>
    <submittedName>
        <fullName evidence="2">DUF2871 domain-containing protein</fullName>
    </submittedName>
</protein>
<evidence type="ECO:0000313" key="2">
    <source>
        <dbReference type="EMBL" id="MDT2538314.1"/>
    </source>
</evidence>
<dbReference type="Gene3D" id="1.20.210.10">
    <property type="entry name" value="Cytochrome c oxidase-like, subunit I domain"/>
    <property type="match status" value="1"/>
</dbReference>
<organism evidence="2 3">
    <name type="scientific">Enterococcus raffinosus</name>
    <dbReference type="NCBI Taxonomy" id="71452"/>
    <lineage>
        <taxon>Bacteria</taxon>
        <taxon>Bacillati</taxon>
        <taxon>Bacillota</taxon>
        <taxon>Bacilli</taxon>
        <taxon>Lactobacillales</taxon>
        <taxon>Enterococcaceae</taxon>
        <taxon>Enterococcus</taxon>
    </lineage>
</organism>
<keyword evidence="1" id="KW-0472">Membrane</keyword>